<evidence type="ECO:0000313" key="1">
    <source>
        <dbReference type="EMBL" id="KAL5112441.1"/>
    </source>
</evidence>
<organism evidence="1 2">
    <name type="scientific">Taenia crassiceps</name>
    <dbReference type="NCBI Taxonomy" id="6207"/>
    <lineage>
        <taxon>Eukaryota</taxon>
        <taxon>Metazoa</taxon>
        <taxon>Spiralia</taxon>
        <taxon>Lophotrochozoa</taxon>
        <taxon>Platyhelminthes</taxon>
        <taxon>Cestoda</taxon>
        <taxon>Eucestoda</taxon>
        <taxon>Cyclophyllidea</taxon>
        <taxon>Taeniidae</taxon>
        <taxon>Taenia</taxon>
    </lineage>
</organism>
<dbReference type="EMBL" id="JAKROA010000001">
    <property type="protein sequence ID" value="KAL5112441.1"/>
    <property type="molecule type" value="Genomic_DNA"/>
</dbReference>
<comment type="caution">
    <text evidence="1">The sequence shown here is derived from an EMBL/GenBank/DDBJ whole genome shotgun (WGS) entry which is preliminary data.</text>
</comment>
<keyword evidence="2" id="KW-1185">Reference proteome</keyword>
<protein>
    <submittedName>
        <fullName evidence="1">Uncharacterized protein</fullName>
    </submittedName>
</protein>
<accession>A0ABR4QRR5</accession>
<dbReference type="Proteomes" id="UP001651158">
    <property type="component" value="Unassembled WGS sequence"/>
</dbReference>
<evidence type="ECO:0000313" key="2">
    <source>
        <dbReference type="Proteomes" id="UP001651158"/>
    </source>
</evidence>
<proteinExistence type="predicted"/>
<gene>
    <name evidence="1" type="ORF">TcWFU_007082</name>
</gene>
<reference evidence="1 2" key="1">
    <citation type="journal article" date="2022" name="Front. Cell. Infect. Microbiol.">
        <title>The Genomes of Two Strains of Taenia crassiceps the Animal Model for the Study of Human Cysticercosis.</title>
        <authorList>
            <person name="Bobes R.J."/>
            <person name="Estrada K."/>
            <person name="Rios-Valencia D.G."/>
            <person name="Calderon-Gallegos A."/>
            <person name="de la Torre P."/>
            <person name="Carrero J.C."/>
            <person name="Sanchez-Flores A."/>
            <person name="Laclette J.P."/>
        </authorList>
    </citation>
    <scope>NUCLEOTIDE SEQUENCE [LARGE SCALE GENOMIC DNA]</scope>
    <source>
        <strain evidence="1">WFUcys</strain>
    </source>
</reference>
<sequence length="327" mass="35278">MESFVRDSGACNAQANPAGVNYQVDRTISSQARIDDALPSLSDLNLTDPSISRLPATDSRLMAVAELSEVKQGCVEEAKALHSNGGLCVSTSQILPTDNRPMDPTTSPKLRNEGADDPLHSLFEGLSEPFTFQLSNIANKPIAPNGIHCNVESNKVLPSISDLDLTEKSVSQDPNACSKQTSQQVCCDNVVCDEALPSISDLNLTDLSTSQTPLFPQNMHGNMIVGTSAANANKDCIPSFLDDEPEVCGVQKVQSDAAPYVPVPSGRKHQWYTCGRNLICCHVRNERPGSAPWYLDCTRVTIGGCHGCCRLRPKLAPPQGKREKCNQ</sequence>
<name>A0ABR4QRR5_9CEST</name>